<dbReference type="OrthoDB" id="248712at2157"/>
<feature type="transmembrane region" description="Helical" evidence="1">
    <location>
        <begin position="64"/>
        <end position="82"/>
    </location>
</feature>
<dbReference type="RefSeq" id="WP_076429039.1">
    <property type="nucleotide sequence ID" value="NZ_FTNO01000001.1"/>
</dbReference>
<keyword evidence="1" id="KW-1133">Transmembrane helix</keyword>
<keyword evidence="1" id="KW-0812">Transmembrane</keyword>
<proteinExistence type="predicted"/>
<feature type="transmembrane region" description="Helical" evidence="1">
    <location>
        <begin position="6"/>
        <end position="29"/>
    </location>
</feature>
<keyword evidence="1" id="KW-0472">Membrane</keyword>
<dbReference type="EMBL" id="FTNO01000001">
    <property type="protein sequence ID" value="SIR07222.1"/>
    <property type="molecule type" value="Genomic_DNA"/>
</dbReference>
<evidence type="ECO:0000256" key="1">
    <source>
        <dbReference type="SAM" id="Phobius"/>
    </source>
</evidence>
<dbReference type="Proteomes" id="UP000186914">
    <property type="component" value="Unassembled WGS sequence"/>
</dbReference>
<feature type="transmembrane region" description="Helical" evidence="1">
    <location>
        <begin position="187"/>
        <end position="205"/>
    </location>
</feature>
<organism evidence="2 3">
    <name type="scientific">Haladaptatus litoreus</name>
    <dbReference type="NCBI Taxonomy" id="553468"/>
    <lineage>
        <taxon>Archaea</taxon>
        <taxon>Methanobacteriati</taxon>
        <taxon>Methanobacteriota</taxon>
        <taxon>Stenosarchaea group</taxon>
        <taxon>Halobacteria</taxon>
        <taxon>Halobacteriales</taxon>
        <taxon>Haladaptataceae</taxon>
        <taxon>Haladaptatus</taxon>
    </lineage>
</organism>
<reference evidence="3" key="1">
    <citation type="submission" date="2017-01" db="EMBL/GenBank/DDBJ databases">
        <authorList>
            <person name="Varghese N."/>
            <person name="Submissions S."/>
        </authorList>
    </citation>
    <scope>NUCLEOTIDE SEQUENCE [LARGE SCALE GENOMIC DNA]</scope>
    <source>
        <strain evidence="3">CGMCC 1.7737</strain>
    </source>
</reference>
<evidence type="ECO:0008006" key="4">
    <source>
        <dbReference type="Google" id="ProtNLM"/>
    </source>
</evidence>
<feature type="transmembrane region" description="Helical" evidence="1">
    <location>
        <begin position="36"/>
        <end position="58"/>
    </location>
</feature>
<accession>A0A1N6XXW8</accession>
<evidence type="ECO:0000313" key="3">
    <source>
        <dbReference type="Proteomes" id="UP000186914"/>
    </source>
</evidence>
<dbReference type="AlphaFoldDB" id="A0A1N6XXW8"/>
<evidence type="ECO:0000313" key="2">
    <source>
        <dbReference type="EMBL" id="SIR07222.1"/>
    </source>
</evidence>
<sequence length="225" mass="24162">MSPDFITTTAMVLALGFGVAFTYFGYAFVTQLTSLVGALGGALLGSALARGVVAPTVGVASPNLLLVSLVGAIVGSIIGSSIARSTQRLAIVALCFALSSSVAYSMFGNPNFLDPVSVPSFGSGLLDPFLASIIVGGVIGVLVWQFYLPFLAAVTSLLGASILQQFVRHWSDLLPVFHSDVWTTLGTNHVLWLLLVGTGVVYQYRRYRRRKSSRRRLRRIHRRLS</sequence>
<feature type="transmembrane region" description="Helical" evidence="1">
    <location>
        <begin position="119"/>
        <end position="139"/>
    </location>
</feature>
<name>A0A1N6XXW8_9EURY</name>
<keyword evidence="3" id="KW-1185">Reference proteome</keyword>
<protein>
    <recommendedName>
        <fullName evidence="4">DUF4203 domain-containing protein</fullName>
    </recommendedName>
</protein>
<feature type="transmembrane region" description="Helical" evidence="1">
    <location>
        <begin position="89"/>
        <end position="107"/>
    </location>
</feature>
<feature type="transmembrane region" description="Helical" evidence="1">
    <location>
        <begin position="146"/>
        <end position="167"/>
    </location>
</feature>
<gene>
    <name evidence="2" type="ORF">SAMN05421858_1320</name>
</gene>